<protein>
    <submittedName>
        <fullName evidence="1">Uncharacterized protein</fullName>
    </submittedName>
</protein>
<proteinExistence type="predicted"/>
<name>X0W9G1_9ZZZZ</name>
<reference evidence="1" key="1">
    <citation type="journal article" date="2014" name="Front. Microbiol.">
        <title>High frequency of phylogenetically diverse reductive dehalogenase-homologous genes in deep subseafloor sedimentary metagenomes.</title>
        <authorList>
            <person name="Kawai M."/>
            <person name="Futagami T."/>
            <person name="Toyoda A."/>
            <person name="Takaki Y."/>
            <person name="Nishi S."/>
            <person name="Hori S."/>
            <person name="Arai W."/>
            <person name="Tsubouchi T."/>
            <person name="Morono Y."/>
            <person name="Uchiyama I."/>
            <person name="Ito T."/>
            <person name="Fujiyama A."/>
            <person name="Inagaki F."/>
            <person name="Takami H."/>
        </authorList>
    </citation>
    <scope>NUCLEOTIDE SEQUENCE</scope>
    <source>
        <strain evidence="1">Expedition CK06-06</strain>
    </source>
</reference>
<dbReference type="AlphaFoldDB" id="X0W9G1"/>
<evidence type="ECO:0000313" key="1">
    <source>
        <dbReference type="EMBL" id="GAG27569.1"/>
    </source>
</evidence>
<accession>X0W9G1</accession>
<organism evidence="1">
    <name type="scientific">marine sediment metagenome</name>
    <dbReference type="NCBI Taxonomy" id="412755"/>
    <lineage>
        <taxon>unclassified sequences</taxon>
        <taxon>metagenomes</taxon>
        <taxon>ecological metagenomes</taxon>
    </lineage>
</organism>
<gene>
    <name evidence="1" type="ORF">S01H1_52112</name>
</gene>
<comment type="caution">
    <text evidence="1">The sequence shown here is derived from an EMBL/GenBank/DDBJ whole genome shotgun (WGS) entry which is preliminary data.</text>
</comment>
<dbReference type="EMBL" id="BARS01033669">
    <property type="protein sequence ID" value="GAG27569.1"/>
    <property type="molecule type" value="Genomic_DNA"/>
</dbReference>
<sequence>MLNIYFNEHFYYDQVTDGTLQDIVKADYNYAIITGRDWGNIQKNKFAAKIQSKYQMKTSQRFSTRSGPMQLILLKDKSR</sequence>